<keyword evidence="1" id="KW-0812">Transmembrane</keyword>
<keyword evidence="3" id="KW-1185">Reference proteome</keyword>
<dbReference type="Pfam" id="PF05982">
    <property type="entry name" value="Sbt_1"/>
    <property type="match status" value="1"/>
</dbReference>
<feature type="transmembrane region" description="Helical" evidence="1">
    <location>
        <begin position="64"/>
        <end position="86"/>
    </location>
</feature>
<protein>
    <submittedName>
        <fullName evidence="2">Sodium-dependent bicarbonate transport family permease</fullName>
    </submittedName>
</protein>
<feature type="transmembrane region" description="Helical" evidence="1">
    <location>
        <begin position="173"/>
        <end position="192"/>
    </location>
</feature>
<proteinExistence type="predicted"/>
<feature type="transmembrane region" description="Helical" evidence="1">
    <location>
        <begin position="198"/>
        <end position="219"/>
    </location>
</feature>
<reference evidence="2" key="1">
    <citation type="submission" date="2021-01" db="EMBL/GenBank/DDBJ databases">
        <title>Modified the classification status of verrucomicrobia.</title>
        <authorList>
            <person name="Feng X."/>
        </authorList>
    </citation>
    <scope>NUCLEOTIDE SEQUENCE</scope>
    <source>
        <strain evidence="2">KCTC 13126</strain>
    </source>
</reference>
<evidence type="ECO:0000256" key="1">
    <source>
        <dbReference type="SAM" id="Phobius"/>
    </source>
</evidence>
<organism evidence="2 3">
    <name type="scientific">Pelagicoccus mobilis</name>
    <dbReference type="NCBI Taxonomy" id="415221"/>
    <lineage>
        <taxon>Bacteria</taxon>
        <taxon>Pseudomonadati</taxon>
        <taxon>Verrucomicrobiota</taxon>
        <taxon>Opitutia</taxon>
        <taxon>Puniceicoccales</taxon>
        <taxon>Pelagicoccaceae</taxon>
        <taxon>Pelagicoccus</taxon>
    </lineage>
</organism>
<evidence type="ECO:0000313" key="2">
    <source>
        <dbReference type="EMBL" id="MBK1879205.1"/>
    </source>
</evidence>
<name>A0A934RWU6_9BACT</name>
<sequence>MESAALYANLFSPPVLAFGAGVIAVFARSDLKIPEQVYQGLAIYLLLAIGFKGGASLAETKFATVAPVAIAAILLGSLLSAAAFYISKYLIFKSVSNAAAIAAHYGSVSAVTFMTCLAFLESRNVPFESFLPAVMALMEIPAIVIAIMLAKLHGGTSSGNLSPALREAFTGKSVYLLVAGLVIGAAAGPLGAEKAAPFLIQPFYGVLIIFLLEMGLVAGKSLKSFTDLKGKLIAFAIIAPLVQGIIGVYIAKYLGLSAGGATLFATLAASASYIAAPAAARIALPDANPAYYVFTSLGITFPLNLALGIPIYHMAAKQIIGG</sequence>
<dbReference type="Proteomes" id="UP000617628">
    <property type="component" value="Unassembled WGS sequence"/>
</dbReference>
<feature type="transmembrane region" description="Helical" evidence="1">
    <location>
        <begin position="263"/>
        <end position="284"/>
    </location>
</feature>
<feature type="transmembrane region" description="Helical" evidence="1">
    <location>
        <begin position="6"/>
        <end position="26"/>
    </location>
</feature>
<dbReference type="RefSeq" id="WP_200357418.1">
    <property type="nucleotide sequence ID" value="NZ_JAENIL010000043.1"/>
</dbReference>
<accession>A0A934RWU6</accession>
<feature type="transmembrane region" description="Helical" evidence="1">
    <location>
        <begin position="132"/>
        <end position="152"/>
    </location>
</feature>
<keyword evidence="1" id="KW-1133">Transmembrane helix</keyword>
<dbReference type="EMBL" id="JAENIL010000043">
    <property type="protein sequence ID" value="MBK1879205.1"/>
    <property type="molecule type" value="Genomic_DNA"/>
</dbReference>
<dbReference type="InterPro" id="IPR010293">
    <property type="entry name" value="Sbt_1"/>
</dbReference>
<feature type="transmembrane region" description="Helical" evidence="1">
    <location>
        <begin position="231"/>
        <end position="251"/>
    </location>
</feature>
<dbReference type="AlphaFoldDB" id="A0A934RWU6"/>
<evidence type="ECO:0000313" key="3">
    <source>
        <dbReference type="Proteomes" id="UP000617628"/>
    </source>
</evidence>
<gene>
    <name evidence="2" type="ORF">JIN87_20130</name>
</gene>
<dbReference type="PANTHER" id="PTHR40400">
    <property type="entry name" value="SLR1512 PROTEIN"/>
    <property type="match status" value="1"/>
</dbReference>
<feature type="transmembrane region" description="Helical" evidence="1">
    <location>
        <begin position="291"/>
        <end position="312"/>
    </location>
</feature>
<feature type="transmembrane region" description="Helical" evidence="1">
    <location>
        <begin position="98"/>
        <end position="120"/>
    </location>
</feature>
<keyword evidence="1" id="KW-0472">Membrane</keyword>
<comment type="caution">
    <text evidence="2">The sequence shown here is derived from an EMBL/GenBank/DDBJ whole genome shotgun (WGS) entry which is preliminary data.</text>
</comment>
<dbReference type="PANTHER" id="PTHR40400:SF1">
    <property type="entry name" value="SLR1512 PROTEIN"/>
    <property type="match status" value="1"/>
</dbReference>
<feature type="transmembrane region" description="Helical" evidence="1">
    <location>
        <begin position="38"/>
        <end position="58"/>
    </location>
</feature>